<keyword evidence="2" id="KW-1185">Reference proteome</keyword>
<proteinExistence type="predicted"/>
<dbReference type="AlphaFoldDB" id="A0A7J7NI03"/>
<name>A0A7J7NI03_9MAGN</name>
<reference evidence="1 2" key="1">
    <citation type="journal article" date="2020" name="IScience">
        <title>Genome Sequencing of the Endangered Kingdonia uniflora (Circaeasteraceae, Ranunculales) Reveals Potential Mechanisms of Evolutionary Specialization.</title>
        <authorList>
            <person name="Sun Y."/>
            <person name="Deng T."/>
            <person name="Zhang A."/>
            <person name="Moore M.J."/>
            <person name="Landis J.B."/>
            <person name="Lin N."/>
            <person name="Zhang H."/>
            <person name="Zhang X."/>
            <person name="Huang J."/>
            <person name="Zhang X."/>
            <person name="Sun H."/>
            <person name="Wang H."/>
        </authorList>
    </citation>
    <scope>NUCLEOTIDE SEQUENCE [LARGE SCALE GENOMIC DNA]</scope>
    <source>
        <strain evidence="1">TB1705</strain>
        <tissue evidence="1">Leaf</tissue>
    </source>
</reference>
<comment type="caution">
    <text evidence="1">The sequence shown here is derived from an EMBL/GenBank/DDBJ whole genome shotgun (WGS) entry which is preliminary data.</text>
</comment>
<organism evidence="1 2">
    <name type="scientific">Kingdonia uniflora</name>
    <dbReference type="NCBI Taxonomy" id="39325"/>
    <lineage>
        <taxon>Eukaryota</taxon>
        <taxon>Viridiplantae</taxon>
        <taxon>Streptophyta</taxon>
        <taxon>Embryophyta</taxon>
        <taxon>Tracheophyta</taxon>
        <taxon>Spermatophyta</taxon>
        <taxon>Magnoliopsida</taxon>
        <taxon>Ranunculales</taxon>
        <taxon>Circaeasteraceae</taxon>
        <taxon>Kingdonia</taxon>
    </lineage>
</organism>
<evidence type="ECO:0000313" key="2">
    <source>
        <dbReference type="Proteomes" id="UP000541444"/>
    </source>
</evidence>
<sequence>MEDFLFANVFQCVESMCLGFAASNSSCDLHESIFALNLDLYELHNFPKDWRQYFLLCSSRTNFCLIISHIRSSFFLSKPPQ</sequence>
<accession>A0A7J7NI03</accession>
<gene>
    <name evidence="1" type="ORF">GIB67_005682</name>
</gene>
<protein>
    <submittedName>
        <fullName evidence="1">Uncharacterized protein</fullName>
    </submittedName>
</protein>
<dbReference type="Proteomes" id="UP000541444">
    <property type="component" value="Unassembled WGS sequence"/>
</dbReference>
<evidence type="ECO:0000313" key="1">
    <source>
        <dbReference type="EMBL" id="KAF6166806.1"/>
    </source>
</evidence>
<dbReference type="EMBL" id="JACGCM010000779">
    <property type="protein sequence ID" value="KAF6166806.1"/>
    <property type="molecule type" value="Genomic_DNA"/>
</dbReference>